<comment type="caution">
    <text evidence="2">The sequence shown here is derived from an EMBL/GenBank/DDBJ whole genome shotgun (WGS) entry which is preliminary data.</text>
</comment>
<reference evidence="2 3" key="1">
    <citation type="journal article" date="2015" name="BMC Genomics">
        <title>Gene expression during zombie ant biting behavior reflects the complexity underlying fungal parasitic behavioral manipulation.</title>
        <authorList>
            <person name="de Bekker C."/>
            <person name="Ohm R.A."/>
            <person name="Loreto R.G."/>
            <person name="Sebastian A."/>
            <person name="Albert I."/>
            <person name="Merrow M."/>
            <person name="Brachmann A."/>
            <person name="Hughes D.P."/>
        </authorList>
    </citation>
    <scope>NUCLEOTIDE SEQUENCE [LARGE SCALE GENOMIC DNA]</scope>
    <source>
        <strain evidence="2 3">SC16a</strain>
    </source>
</reference>
<gene>
    <name evidence="2" type="ORF">XA68_10818</name>
</gene>
<evidence type="ECO:0000313" key="3">
    <source>
        <dbReference type="Proteomes" id="UP000037136"/>
    </source>
</evidence>
<sequence>MRTASSSWHPASRSGFTTVVTQPATISSPSSDLSTKEAGASTSGSREEEEEEEEGEEEEERSRTKGNENLPPVPVSTTVFTPTAGGSSSTPLQKLDGHEASDVVPNGEMSSSGTGLAPTNFSGIPRPTAQNSSDDGDKTEGSSTHDGVFSKLSAWAVDVEPVIATKTITGSDATADQTTISHATAVNFSLERQTIPLRSGMGHIETAPSTPAKDDDMAKTRTALSTADLSHQASRPAPVTPALSQSISSEVGSQVSTASVNRPTGHFWPPSSDMASGGSPGSSSDTVREEPSVLLPGNKADDGSSVSPSRTVPSMPFSSTADGKSSIWSSNEASDESEPSRKGASALSSSKQPSAPGKKPILLATPTESSTHPGQSIGFSMSSLSSTAVGQSEAPALTRSLYSKTETAGPWPAEMTTETRTYTVSSCAPIVTNCPVGRLLFNDVVTAMLNTADGTADEKTQTTMTKTYTVARCGETATSCPLDNFSSDVVVFATAVVDKAVTASSRPAPTSQPAHDAVTVTLTRTMTVKSCGAEAQDCSFNEAVVVEMTTSPPARQTLTLTRTVTFAEDQTAPTHTLMKPRPDGQSLTTIRTLTKAKTQTMTSAPVEDKAAMKMASAEDEASVAAPTKTITTHSQDEQTVTTIKRILTTTVTVTLTEDPAPASTMATLSPNKGVMQAITRTKTYTMTLTDDAAPAPTTAIEEEYTMTMTRTLTITTSRLPGSPAEWRPSVQESVTTITQTLTRTILLDCEAGVWSATVLQPAVETLSGAETVASPTTTAALERTASFTEGTTIKTLNKALATIGRFSPIGDSPAAATTIMAPPPGSRPHYPPSNLPPSQAIAS</sequence>
<name>A0A2A9P2G8_OPHUN</name>
<evidence type="ECO:0000313" key="2">
    <source>
        <dbReference type="EMBL" id="PFH55076.1"/>
    </source>
</evidence>
<feature type="compositionally biased region" description="Acidic residues" evidence="1">
    <location>
        <begin position="47"/>
        <end position="59"/>
    </location>
</feature>
<evidence type="ECO:0000256" key="1">
    <source>
        <dbReference type="SAM" id="MobiDB-lite"/>
    </source>
</evidence>
<feature type="compositionally biased region" description="Polar residues" evidence="1">
    <location>
        <begin position="304"/>
        <end position="332"/>
    </location>
</feature>
<feature type="compositionally biased region" description="Polar residues" evidence="1">
    <location>
        <begin position="242"/>
        <end position="262"/>
    </location>
</feature>
<keyword evidence="3" id="KW-1185">Reference proteome</keyword>
<dbReference type="EMBL" id="LAZP02001233">
    <property type="protein sequence ID" value="PFH55076.1"/>
    <property type="molecule type" value="Genomic_DNA"/>
</dbReference>
<proteinExistence type="predicted"/>
<protein>
    <submittedName>
        <fullName evidence="2">Uncharacterized protein</fullName>
    </submittedName>
</protein>
<dbReference type="AlphaFoldDB" id="A0A2A9P2G8"/>
<feature type="region of interest" description="Disordered" evidence="1">
    <location>
        <begin position="811"/>
        <end position="843"/>
    </location>
</feature>
<reference evidence="2 3" key="2">
    <citation type="journal article" date="2017" name="Sci. Rep.">
        <title>Ant-infecting Ophiocordyceps genomes reveal a high diversity of potential behavioral manipulation genes and a possible major role for enterotoxins.</title>
        <authorList>
            <person name="de Bekker C."/>
            <person name="Ohm R.A."/>
            <person name="Evans H.C."/>
            <person name="Brachmann A."/>
            <person name="Hughes D.P."/>
        </authorList>
    </citation>
    <scope>NUCLEOTIDE SEQUENCE [LARGE SCALE GENOMIC DNA]</scope>
    <source>
        <strain evidence="2 3">SC16a</strain>
    </source>
</reference>
<feature type="region of interest" description="Disordered" evidence="1">
    <location>
        <begin position="1"/>
        <end position="146"/>
    </location>
</feature>
<dbReference type="Proteomes" id="UP000037136">
    <property type="component" value="Unassembled WGS sequence"/>
</dbReference>
<feature type="compositionally biased region" description="Polar residues" evidence="1">
    <location>
        <begin position="1"/>
        <end position="33"/>
    </location>
</feature>
<organism evidence="2 3">
    <name type="scientific">Ophiocordyceps unilateralis</name>
    <name type="common">Zombie-ant fungus</name>
    <name type="synonym">Torrubia unilateralis</name>
    <dbReference type="NCBI Taxonomy" id="268505"/>
    <lineage>
        <taxon>Eukaryota</taxon>
        <taxon>Fungi</taxon>
        <taxon>Dikarya</taxon>
        <taxon>Ascomycota</taxon>
        <taxon>Pezizomycotina</taxon>
        <taxon>Sordariomycetes</taxon>
        <taxon>Hypocreomycetidae</taxon>
        <taxon>Hypocreales</taxon>
        <taxon>Ophiocordycipitaceae</taxon>
        <taxon>Ophiocordyceps</taxon>
    </lineage>
</organism>
<accession>A0A2A9P2G8</accession>
<feature type="compositionally biased region" description="Pro residues" evidence="1">
    <location>
        <begin position="821"/>
        <end position="835"/>
    </location>
</feature>
<feature type="compositionally biased region" description="Polar residues" evidence="1">
    <location>
        <begin position="108"/>
        <end position="133"/>
    </location>
</feature>
<feature type="compositionally biased region" description="Polar residues" evidence="1">
    <location>
        <begin position="366"/>
        <end position="378"/>
    </location>
</feature>
<feature type="region of interest" description="Disordered" evidence="1">
    <location>
        <begin position="226"/>
        <end position="378"/>
    </location>
</feature>
<dbReference type="STRING" id="268505.A0A2A9P2G8"/>
<dbReference type="OrthoDB" id="192832at2759"/>